<organism evidence="1">
    <name type="scientific">marine metagenome</name>
    <dbReference type="NCBI Taxonomy" id="408172"/>
    <lineage>
        <taxon>unclassified sequences</taxon>
        <taxon>metagenomes</taxon>
        <taxon>ecological metagenomes</taxon>
    </lineage>
</organism>
<dbReference type="EMBL" id="UINC01031146">
    <property type="protein sequence ID" value="SVB16732.1"/>
    <property type="molecule type" value="Genomic_DNA"/>
</dbReference>
<accession>A0A382BTG5</accession>
<protein>
    <submittedName>
        <fullName evidence="1">Uncharacterized protein</fullName>
    </submittedName>
</protein>
<feature type="non-terminal residue" evidence="1">
    <location>
        <position position="1"/>
    </location>
</feature>
<sequence length="95" mass="11285">VKILTEEDVTHYFLWDEYNELRPAVVANINDTHCRGFHLPEGSINWWVADPVFILDWFFWGELLTREEFKETFGKIGVDLPEFPSWFGENNGRVH</sequence>
<evidence type="ECO:0000313" key="1">
    <source>
        <dbReference type="EMBL" id="SVB16732.1"/>
    </source>
</evidence>
<gene>
    <name evidence="1" type="ORF">METZ01_LOCUS169586</name>
</gene>
<reference evidence="1" key="1">
    <citation type="submission" date="2018-05" db="EMBL/GenBank/DDBJ databases">
        <authorList>
            <person name="Lanie J.A."/>
            <person name="Ng W.-L."/>
            <person name="Kazmierczak K.M."/>
            <person name="Andrzejewski T.M."/>
            <person name="Davidsen T.M."/>
            <person name="Wayne K.J."/>
            <person name="Tettelin H."/>
            <person name="Glass J.I."/>
            <person name="Rusch D."/>
            <person name="Podicherti R."/>
            <person name="Tsui H.-C.T."/>
            <person name="Winkler M.E."/>
        </authorList>
    </citation>
    <scope>NUCLEOTIDE SEQUENCE</scope>
</reference>
<dbReference type="AlphaFoldDB" id="A0A382BTG5"/>
<name>A0A382BTG5_9ZZZZ</name>
<proteinExistence type="predicted"/>